<feature type="signal peptide" evidence="1">
    <location>
        <begin position="1"/>
        <end position="19"/>
    </location>
</feature>
<protein>
    <submittedName>
        <fullName evidence="2">Uncharacterized protein</fullName>
    </submittedName>
</protein>
<keyword evidence="1" id="KW-0732">Signal</keyword>
<accession>A0ABY4C8S4</accession>
<evidence type="ECO:0000313" key="3">
    <source>
        <dbReference type="Proteomes" id="UP000830116"/>
    </source>
</evidence>
<dbReference type="RefSeq" id="WP_243537768.1">
    <property type="nucleotide sequence ID" value="NZ_CP093442.1"/>
</dbReference>
<keyword evidence="3" id="KW-1185">Reference proteome</keyword>
<sequence>MRIYHLVTVLLLLSTRAFAKSDANTLAVGQGIAAPAVTSPINYSNGFTHENPAVAATLSGGQLSLEYDTGKDNDENNQSGLGVELGYGNGNAGAMAGYYKRDCEGCEGRAGGILGVGTSSFAFGIGYREENNYSAGLLFNQSGTHRFGVTADFEDVEEEGQDLRTMGVGYAYQGSSFTFVVDASKRDDESGGTSNDVVMVTPGLLVDISKIAVSISYDMYLNDESKVYEDDVWFGVAIKGSLGQLNIYHDYVNNWALVGAFSF</sequence>
<name>A0ABY4C8S4_9BACT</name>
<dbReference type="InterPro" id="IPR023614">
    <property type="entry name" value="Porin_dom_sf"/>
</dbReference>
<gene>
    <name evidence="2" type="ORF">MNR06_16685</name>
</gene>
<organism evidence="2 3">
    <name type="scientific">Bdellovibrio reynosensis</name>
    <dbReference type="NCBI Taxonomy" id="2835041"/>
    <lineage>
        <taxon>Bacteria</taxon>
        <taxon>Pseudomonadati</taxon>
        <taxon>Bdellovibrionota</taxon>
        <taxon>Bdellovibrionia</taxon>
        <taxon>Bdellovibrionales</taxon>
        <taxon>Pseudobdellovibrionaceae</taxon>
        <taxon>Bdellovibrio</taxon>
    </lineage>
</organism>
<evidence type="ECO:0000256" key="1">
    <source>
        <dbReference type="SAM" id="SignalP"/>
    </source>
</evidence>
<reference evidence="2" key="1">
    <citation type="submission" date="2022-03" db="EMBL/GenBank/DDBJ databases">
        <title>Genome Identification and Characterization of new species Bdellovibrio reynosense LBG001 sp. nov. from a Mexico soil sample.</title>
        <authorList>
            <person name="Camilli A."/>
            <person name="Ajao Y."/>
            <person name="Guo X."/>
        </authorList>
    </citation>
    <scope>NUCLEOTIDE SEQUENCE</scope>
    <source>
        <strain evidence="2">LBG001</strain>
    </source>
</reference>
<proteinExistence type="predicted"/>
<dbReference type="Proteomes" id="UP000830116">
    <property type="component" value="Chromosome"/>
</dbReference>
<feature type="chain" id="PRO_5046997207" evidence="1">
    <location>
        <begin position="20"/>
        <end position="263"/>
    </location>
</feature>
<dbReference type="Gene3D" id="2.40.160.10">
    <property type="entry name" value="Porin"/>
    <property type="match status" value="1"/>
</dbReference>
<evidence type="ECO:0000313" key="2">
    <source>
        <dbReference type="EMBL" id="UOF01332.1"/>
    </source>
</evidence>
<dbReference type="EMBL" id="CP093442">
    <property type="protein sequence ID" value="UOF01332.1"/>
    <property type="molecule type" value="Genomic_DNA"/>
</dbReference>